<comment type="similarity">
    <text evidence="1">Belongs to the peptidase C48 family.</text>
</comment>
<organism evidence="7 8">
    <name type="scientific">Funneliformis mosseae</name>
    <name type="common">Endomycorrhizal fungus</name>
    <name type="synonym">Glomus mosseae</name>
    <dbReference type="NCBI Taxonomy" id="27381"/>
    <lineage>
        <taxon>Eukaryota</taxon>
        <taxon>Fungi</taxon>
        <taxon>Fungi incertae sedis</taxon>
        <taxon>Mucoromycota</taxon>
        <taxon>Glomeromycotina</taxon>
        <taxon>Glomeromycetes</taxon>
        <taxon>Glomerales</taxon>
        <taxon>Glomeraceae</taxon>
        <taxon>Funneliformis</taxon>
    </lineage>
</organism>
<dbReference type="Pfam" id="PF02902">
    <property type="entry name" value="Peptidase_C48"/>
    <property type="match status" value="1"/>
</dbReference>
<feature type="domain" description="Ubiquitin-like protease family profile" evidence="6">
    <location>
        <begin position="77"/>
        <end position="269"/>
    </location>
</feature>
<dbReference type="Proteomes" id="UP000789375">
    <property type="component" value="Unassembled WGS sequence"/>
</dbReference>
<dbReference type="Gene3D" id="3.40.395.10">
    <property type="entry name" value="Adenoviral Proteinase, Chain A"/>
    <property type="match status" value="1"/>
</dbReference>
<evidence type="ECO:0000313" key="7">
    <source>
        <dbReference type="EMBL" id="CAG8583433.1"/>
    </source>
</evidence>
<evidence type="ECO:0000313" key="8">
    <source>
        <dbReference type="Proteomes" id="UP000789375"/>
    </source>
</evidence>
<dbReference type="InterPro" id="IPR038765">
    <property type="entry name" value="Papain-like_cys_pep_sf"/>
</dbReference>
<dbReference type="GO" id="GO:0006508">
    <property type="term" value="P:proteolysis"/>
    <property type="evidence" value="ECO:0007669"/>
    <property type="project" value="UniProtKB-KW"/>
</dbReference>
<feature type="region of interest" description="Disordered" evidence="5">
    <location>
        <begin position="1"/>
        <end position="31"/>
    </location>
</feature>
<evidence type="ECO:0000256" key="1">
    <source>
        <dbReference type="ARBA" id="ARBA00005234"/>
    </source>
</evidence>
<accession>A0A9N9C1N1</accession>
<gene>
    <name evidence="7" type="ORF">FMOSSE_LOCUS8064</name>
</gene>
<dbReference type="GO" id="GO:0016926">
    <property type="term" value="P:protein desumoylation"/>
    <property type="evidence" value="ECO:0007669"/>
    <property type="project" value="TreeGrafter"/>
</dbReference>
<dbReference type="PANTHER" id="PTHR12606:SF141">
    <property type="entry name" value="GH15225P-RELATED"/>
    <property type="match status" value="1"/>
</dbReference>
<evidence type="ECO:0000256" key="5">
    <source>
        <dbReference type="SAM" id="MobiDB-lite"/>
    </source>
</evidence>
<evidence type="ECO:0000256" key="3">
    <source>
        <dbReference type="ARBA" id="ARBA00022801"/>
    </source>
</evidence>
<evidence type="ECO:0000256" key="4">
    <source>
        <dbReference type="ARBA" id="ARBA00022807"/>
    </source>
</evidence>
<keyword evidence="4" id="KW-0788">Thiol protease</keyword>
<keyword evidence="3" id="KW-0378">Hydrolase</keyword>
<proteinExistence type="inferred from homology"/>
<evidence type="ECO:0000259" key="6">
    <source>
        <dbReference type="PROSITE" id="PS50600"/>
    </source>
</evidence>
<evidence type="ECO:0000256" key="2">
    <source>
        <dbReference type="ARBA" id="ARBA00022670"/>
    </source>
</evidence>
<keyword evidence="2" id="KW-0645">Protease</keyword>
<dbReference type="GO" id="GO:0016929">
    <property type="term" value="F:deSUMOylase activity"/>
    <property type="evidence" value="ECO:0007669"/>
    <property type="project" value="TreeGrafter"/>
</dbReference>
<comment type="caution">
    <text evidence="7">The sequence shown here is derived from an EMBL/GenBank/DDBJ whole genome shotgun (WGS) entry which is preliminary data.</text>
</comment>
<feature type="compositionally biased region" description="Basic and acidic residues" evidence="5">
    <location>
        <begin position="14"/>
        <end position="27"/>
    </location>
</feature>
<dbReference type="PANTHER" id="PTHR12606">
    <property type="entry name" value="SENTRIN/SUMO-SPECIFIC PROTEASE"/>
    <property type="match status" value="1"/>
</dbReference>
<sequence length="325" mass="38489">MESSQPNHKYQLRSSDRGSPKKNEKPNVRRRLTSWNKLEEKYPEIFKYKKDSREEVLEYLKDQNDNDNKSVIYINSESLTVRKLYDLCDKEIWLSSDHINAYLSYLNNKFPRIFSLPSFFYTKLTETGRYDYSSVIRWTKRIEIFKKELIFIPINLDESHWILAAIFMKFPRRIAVLDSLGILMNKSAVSIGKNLIKWLNDEYRNKVQSVDNDDEFEDFEVNDKDPFRLVKANDDDKNFLLDIVFLNQTPPQSDGCSCGVFVCMFARLMAEDINRDIIIEIAKSQEANMKFRKVMCTELWDYAKEEKAQHDNDYIDGITSYNVPF</sequence>
<dbReference type="PROSITE" id="PS50600">
    <property type="entry name" value="ULP_PROTEASE"/>
    <property type="match status" value="1"/>
</dbReference>
<dbReference type="AlphaFoldDB" id="A0A9N9C1N1"/>
<dbReference type="EMBL" id="CAJVPP010002021">
    <property type="protein sequence ID" value="CAG8583433.1"/>
    <property type="molecule type" value="Genomic_DNA"/>
</dbReference>
<reference evidence="7" key="1">
    <citation type="submission" date="2021-06" db="EMBL/GenBank/DDBJ databases">
        <authorList>
            <person name="Kallberg Y."/>
            <person name="Tangrot J."/>
            <person name="Rosling A."/>
        </authorList>
    </citation>
    <scope>NUCLEOTIDE SEQUENCE</scope>
    <source>
        <strain evidence="7">87-6 pot B 2015</strain>
    </source>
</reference>
<keyword evidence="8" id="KW-1185">Reference proteome</keyword>
<dbReference type="SUPFAM" id="SSF54001">
    <property type="entry name" value="Cysteine proteinases"/>
    <property type="match status" value="1"/>
</dbReference>
<dbReference type="InterPro" id="IPR003653">
    <property type="entry name" value="Peptidase_C48_C"/>
</dbReference>
<protein>
    <submittedName>
        <fullName evidence="7">6552_t:CDS:1</fullName>
    </submittedName>
</protein>
<name>A0A9N9C1N1_FUNMO</name>
<dbReference type="GO" id="GO:0005634">
    <property type="term" value="C:nucleus"/>
    <property type="evidence" value="ECO:0007669"/>
    <property type="project" value="TreeGrafter"/>
</dbReference>